<evidence type="ECO:0000259" key="2">
    <source>
        <dbReference type="Pfam" id="PF26188"/>
    </source>
</evidence>
<evidence type="ECO:0000313" key="3">
    <source>
        <dbReference type="EMBL" id="CAK9009979.1"/>
    </source>
</evidence>
<keyword evidence="4" id="KW-1185">Reference proteome</keyword>
<accession>A0ABP0J6L8</accession>
<organism evidence="3 4">
    <name type="scientific">Durusdinium trenchii</name>
    <dbReference type="NCBI Taxonomy" id="1381693"/>
    <lineage>
        <taxon>Eukaryota</taxon>
        <taxon>Sar</taxon>
        <taxon>Alveolata</taxon>
        <taxon>Dinophyceae</taxon>
        <taxon>Suessiales</taxon>
        <taxon>Symbiodiniaceae</taxon>
        <taxon>Durusdinium</taxon>
    </lineage>
</organism>
<proteinExistence type="predicted"/>
<reference evidence="3 4" key="1">
    <citation type="submission" date="2024-02" db="EMBL/GenBank/DDBJ databases">
        <authorList>
            <person name="Chen Y."/>
            <person name="Shah S."/>
            <person name="Dougan E. K."/>
            <person name="Thang M."/>
            <person name="Chan C."/>
        </authorList>
    </citation>
    <scope>NUCLEOTIDE SEQUENCE [LARGE SCALE GENOMIC DNA]</scope>
</reference>
<sequence length="1067" mass="119455">MARIALTELRLQTFKRVYRLDASELCGVFREAAERRINNREVWDALLYRATLLRGEFRPKDLATTVDSLARIRYKDSSVLDYLLQEVRSKARQFRVRDAALLLNGLAKFGLRDELLCRSLLPPLLRRITEKSKWEDLSLLALSYARLSDPGREPIFDQIVGSLTPRLNRIDDGHTLSLLACAFTRATARNPHVEEESAEESYVETEGPAVRKEREDESAPALFQLEAGEFSHISFVELLLEQCERHIFSFRGSDVVHLCLALATLVRSGHAELIPPRLLKHLAKRLDALYFDLVPGQFVRLLELIQYLPEVEVACGPRILDELAYRARELFPRSCLPMLRAALRLNHARGKSAAAWRLTRMDATAGGPSILTNSETCEAAAMLAEAAMPGTSMSSGFAFDQGETSGSLLWEAREALLILLHGLKKRGVDLKPEMAANLLRFAAALSVRDTHWFYLGQKLLVPQPMHGKHSTRSSSTIASETVTEADLATCTLALARLSFPQLVDAGSLFSRSAVAVKSPEAASSVMEAAAIFSLTERRPQDLVASKLIPLVTVLDKALRTLPKDDQYETKAAALLPRLFPFCGRFAQVAGQEAILEWRPLIITSTTMAVAARSRSSRFQELVLQELSTWPGIDLETEITVGPISVPFAMNLVGLANFVRHQHGYVDLGDESESSGEEGLAMPEARTVHSRRLGRRKRKAARAKQPPLAPKPQDVDFADDEALLRSTPSNARSTSKIYCILQMACLVRGKPCARADTCFLFQVLALINLTFVCPEVSMLLLTEDCRRVKKKHQPCMCRMCHVCSGDENLYMIIFVQKVFSSLELEPTKWCGMPFCCTSLLPTLFLGPLMPFFRPPVDPIVLSSTRWSRCLCSRVAAWPDGQKTYMQCQMVVAFNARFKSLMVAKCCLLKSCSINPNTLPRKEMGYVVKCCSYGVLISPSNDSASLRPTWAKYRNRSTTGRTTPFSCCIIGAGNARYRTHLRPETHVLLELLRDSDYYHASPTLQGERQRAKGLLLAAEKHAEIQLLRQMGWHVICVPEHRWQMEDPKGFQANREMIFKLVADLTGEVR</sequence>
<feature type="domain" description="RNA-editing substrate-binding complex 6 protein" evidence="2">
    <location>
        <begin position="20"/>
        <end position="201"/>
    </location>
</feature>
<dbReference type="EMBL" id="CAXAMN010004558">
    <property type="protein sequence ID" value="CAK9009979.1"/>
    <property type="molecule type" value="Genomic_DNA"/>
</dbReference>
<gene>
    <name evidence="3" type="ORF">CCMP2556_LOCUS9891</name>
</gene>
<protein>
    <recommendedName>
        <fullName evidence="2">RNA-editing substrate-binding complex 6 protein domain-containing protein</fullName>
    </recommendedName>
</protein>
<evidence type="ECO:0000256" key="1">
    <source>
        <dbReference type="SAM" id="MobiDB-lite"/>
    </source>
</evidence>
<feature type="region of interest" description="Disordered" evidence="1">
    <location>
        <begin position="668"/>
        <end position="712"/>
    </location>
</feature>
<dbReference type="Proteomes" id="UP001642484">
    <property type="component" value="Unassembled WGS sequence"/>
</dbReference>
<comment type="caution">
    <text evidence="3">The sequence shown here is derived from an EMBL/GenBank/DDBJ whole genome shotgun (WGS) entry which is preliminary data.</text>
</comment>
<dbReference type="Pfam" id="PF26188">
    <property type="entry name" value="RESC6"/>
    <property type="match status" value="1"/>
</dbReference>
<evidence type="ECO:0000313" key="4">
    <source>
        <dbReference type="Proteomes" id="UP001642484"/>
    </source>
</evidence>
<name>A0ABP0J6L8_9DINO</name>
<dbReference type="InterPro" id="IPR058917">
    <property type="entry name" value="RESC6_dom"/>
</dbReference>
<feature type="region of interest" description="Disordered" evidence="1">
    <location>
        <begin position="192"/>
        <end position="211"/>
    </location>
</feature>
<feature type="compositionally biased region" description="Basic residues" evidence="1">
    <location>
        <begin position="687"/>
        <end position="701"/>
    </location>
</feature>